<dbReference type="Proteomes" id="UP000541444">
    <property type="component" value="Unassembled WGS sequence"/>
</dbReference>
<dbReference type="AlphaFoldDB" id="A0A7J7NDJ0"/>
<keyword evidence="3" id="KW-1185">Reference proteome</keyword>
<proteinExistence type="predicted"/>
<gene>
    <name evidence="2" type="ORF">GIB67_030399</name>
</gene>
<comment type="caution">
    <text evidence="2">The sequence shown here is derived from an EMBL/GenBank/DDBJ whole genome shotgun (WGS) entry which is preliminary data.</text>
</comment>
<accession>A0A7J7NDJ0</accession>
<evidence type="ECO:0000313" key="2">
    <source>
        <dbReference type="EMBL" id="KAF6165217.1"/>
    </source>
</evidence>
<dbReference type="EMBL" id="JACGCM010000857">
    <property type="protein sequence ID" value="KAF6165217.1"/>
    <property type="molecule type" value="Genomic_DNA"/>
</dbReference>
<protein>
    <submittedName>
        <fullName evidence="2">Uncharacterized protein</fullName>
    </submittedName>
</protein>
<sequence length="87" mass="10212">MLLELWIFAHFPKLVGIPKEMDSDAYEHCTCWKLDVSVTNRYGDTTLLKLSEALDNYKLEDTSECDLLKETIEQMKEEIELKRVVDE</sequence>
<reference evidence="2 3" key="1">
    <citation type="journal article" date="2020" name="IScience">
        <title>Genome Sequencing of the Endangered Kingdonia uniflora (Circaeasteraceae, Ranunculales) Reveals Potential Mechanisms of Evolutionary Specialization.</title>
        <authorList>
            <person name="Sun Y."/>
            <person name="Deng T."/>
            <person name="Zhang A."/>
            <person name="Moore M.J."/>
            <person name="Landis J.B."/>
            <person name="Lin N."/>
            <person name="Zhang H."/>
            <person name="Zhang X."/>
            <person name="Huang J."/>
            <person name="Zhang X."/>
            <person name="Sun H."/>
            <person name="Wang H."/>
        </authorList>
    </citation>
    <scope>NUCLEOTIDE SEQUENCE [LARGE SCALE GENOMIC DNA]</scope>
    <source>
        <strain evidence="2">TB1705</strain>
        <tissue evidence="2">Leaf</tissue>
    </source>
</reference>
<name>A0A7J7NDJ0_9MAGN</name>
<organism evidence="2 3">
    <name type="scientific">Kingdonia uniflora</name>
    <dbReference type="NCBI Taxonomy" id="39325"/>
    <lineage>
        <taxon>Eukaryota</taxon>
        <taxon>Viridiplantae</taxon>
        <taxon>Streptophyta</taxon>
        <taxon>Embryophyta</taxon>
        <taxon>Tracheophyta</taxon>
        <taxon>Spermatophyta</taxon>
        <taxon>Magnoliopsida</taxon>
        <taxon>Ranunculales</taxon>
        <taxon>Circaeasteraceae</taxon>
        <taxon>Kingdonia</taxon>
    </lineage>
</organism>
<evidence type="ECO:0000256" key="1">
    <source>
        <dbReference type="SAM" id="Coils"/>
    </source>
</evidence>
<evidence type="ECO:0000313" key="3">
    <source>
        <dbReference type="Proteomes" id="UP000541444"/>
    </source>
</evidence>
<feature type="coiled-coil region" evidence="1">
    <location>
        <begin position="58"/>
        <end position="85"/>
    </location>
</feature>
<keyword evidence="1" id="KW-0175">Coiled coil</keyword>